<accession>A0A5J5EMD1</accession>
<comment type="caution">
    <text evidence="7">The sequence shown here is derived from an EMBL/GenBank/DDBJ whole genome shotgun (WGS) entry which is preliminary data.</text>
</comment>
<evidence type="ECO:0000256" key="4">
    <source>
        <dbReference type="ARBA" id="ARBA00023163"/>
    </source>
</evidence>
<dbReference type="GO" id="GO:0006338">
    <property type="term" value="P:chromatin remodeling"/>
    <property type="evidence" value="ECO:0007669"/>
    <property type="project" value="InterPro"/>
</dbReference>
<feature type="compositionally biased region" description="Low complexity" evidence="6">
    <location>
        <begin position="607"/>
        <end position="644"/>
    </location>
</feature>
<sequence>MPDTSLAHQQQQQQQHSPSAPAPPSDHIPRKGTPQHHPASSSSSSTSPSNSHPPDVAGSPSTTHPSNANHHSHSNASSRPSTPKSKGKEKEAASPLKELPTTARLHYEQYTQRDLLHAAALVKQTESAHELIRDTRREVEFLDGLRHSRPRIAGMLFGNGYGGYGNGSTETVSGPRVLYPCQRKRPGGRKARELRLTRQQLAEQAERAEMLVPVRLDIDFDKIKLRDTFTWNLHDNTVPLDLFVEQLVEDFHLPLNPALQHNVAHNIREQLTDFHPHVFLSDEPLDPVLPYTAYKNDDMRVLIKLNITIGQHTLVDQFEWDINNPMNSPEEFAMLLTREMSLSGEFTTAIAHSIREQCQLFTKALYVTNHPFDGRPIEDEDVRGAMLQSPITSVFRPYILAKEFSPLLYELSENELDRAEKSQSREQRRIKRFRTVNRRGGPTIPDLKDMPKTHRTQIVSSILPGAVQKVTDLEKTMVVKQVRDGESDEEDSESEAEDLPPEKTIPGFNNMTRRQRMAALNAQKANSQQRSQTPEVRSDRAERYAERMRHDTPLQQTPLQQTQTMSPPKLALPRRPGVPLHQESALLRLKISSNKLRELLEQRDQKAQQQQQQMANMLPPQTQQTSQKTPTTASEPALAATAAPSPLPPTPTPAPGPRSNPLGPGEEAPPPPEWLTQALSRLRENYINDKFEATMRRQAFDAETGSLMPAAVMQQGHPGREIKWKWIPRIRCHDCPGKLYTPGPDQTVESFLVHVKNRGHR</sequence>
<dbReference type="InterPro" id="IPR006939">
    <property type="entry name" value="SNF5"/>
</dbReference>
<name>A0A5J5EMD1_9PEZI</name>
<proteinExistence type="inferred from homology"/>
<evidence type="ECO:0000256" key="1">
    <source>
        <dbReference type="ARBA" id="ARBA00004123"/>
    </source>
</evidence>
<evidence type="ECO:0000256" key="2">
    <source>
        <dbReference type="ARBA" id="ARBA00010239"/>
    </source>
</evidence>
<evidence type="ECO:0000313" key="7">
    <source>
        <dbReference type="EMBL" id="KAA8896376.1"/>
    </source>
</evidence>
<protein>
    <recommendedName>
        <fullName evidence="9">SNF5-domain-containing protein</fullName>
    </recommendedName>
</protein>
<keyword evidence="4" id="KW-0804">Transcription</keyword>
<reference evidence="7 8" key="1">
    <citation type="submission" date="2019-09" db="EMBL/GenBank/DDBJ databases">
        <title>Draft genome of the ectomycorrhizal ascomycete Sphaerosporella brunnea.</title>
        <authorList>
            <consortium name="DOE Joint Genome Institute"/>
            <person name="Benucci G.M."/>
            <person name="Marozzi G."/>
            <person name="Antonielli L."/>
            <person name="Sanchez S."/>
            <person name="Marco P."/>
            <person name="Wang X."/>
            <person name="Falini L.B."/>
            <person name="Barry K."/>
            <person name="Haridas S."/>
            <person name="Lipzen A."/>
            <person name="Labutti K."/>
            <person name="Grigoriev I.V."/>
            <person name="Murat C."/>
            <person name="Martin F."/>
            <person name="Albertini E."/>
            <person name="Donnini D."/>
            <person name="Bonito G."/>
        </authorList>
    </citation>
    <scope>NUCLEOTIDE SEQUENCE [LARGE SCALE GENOMIC DNA]</scope>
    <source>
        <strain evidence="7 8">Sb_GMNB300</strain>
    </source>
</reference>
<dbReference type="EMBL" id="VXIS01000213">
    <property type="protein sequence ID" value="KAA8896376.1"/>
    <property type="molecule type" value="Genomic_DNA"/>
</dbReference>
<feature type="compositionally biased region" description="Low complexity" evidence="6">
    <location>
        <begin position="7"/>
        <end position="19"/>
    </location>
</feature>
<dbReference type="InParanoid" id="A0A5J5EMD1"/>
<dbReference type="Pfam" id="PF04855">
    <property type="entry name" value="SNF5"/>
    <property type="match status" value="1"/>
</dbReference>
<dbReference type="FunCoup" id="A0A5J5EMD1">
    <property type="interactions" value="391"/>
</dbReference>
<keyword evidence="8" id="KW-1185">Reference proteome</keyword>
<feature type="compositionally biased region" description="Low complexity" evidence="6">
    <location>
        <begin position="61"/>
        <end position="83"/>
    </location>
</feature>
<feature type="region of interest" description="Disordered" evidence="6">
    <location>
        <begin position="602"/>
        <end position="673"/>
    </location>
</feature>
<dbReference type="GO" id="GO:0000228">
    <property type="term" value="C:nuclear chromosome"/>
    <property type="evidence" value="ECO:0007669"/>
    <property type="project" value="InterPro"/>
</dbReference>
<gene>
    <name evidence="7" type="ORF">FN846DRAFT_783700</name>
</gene>
<dbReference type="OrthoDB" id="515064at2759"/>
<comment type="similarity">
    <text evidence="2">Belongs to the SNF5 family.</text>
</comment>
<evidence type="ECO:0000256" key="6">
    <source>
        <dbReference type="SAM" id="MobiDB-lite"/>
    </source>
</evidence>
<feature type="region of interest" description="Disordered" evidence="6">
    <location>
        <begin position="1"/>
        <end position="102"/>
    </location>
</feature>
<feature type="compositionally biased region" description="Acidic residues" evidence="6">
    <location>
        <begin position="486"/>
        <end position="499"/>
    </location>
</feature>
<comment type="subcellular location">
    <subcellularLocation>
        <location evidence="1">Nucleus</location>
    </subcellularLocation>
</comment>
<feature type="region of interest" description="Disordered" evidence="6">
    <location>
        <begin position="481"/>
        <end position="577"/>
    </location>
</feature>
<evidence type="ECO:0000256" key="3">
    <source>
        <dbReference type="ARBA" id="ARBA00023015"/>
    </source>
</evidence>
<evidence type="ECO:0000256" key="5">
    <source>
        <dbReference type="ARBA" id="ARBA00023242"/>
    </source>
</evidence>
<keyword evidence="3" id="KW-0805">Transcription regulation</keyword>
<feature type="compositionally biased region" description="Basic and acidic residues" evidence="6">
    <location>
        <begin position="536"/>
        <end position="552"/>
    </location>
</feature>
<evidence type="ECO:0000313" key="8">
    <source>
        <dbReference type="Proteomes" id="UP000326924"/>
    </source>
</evidence>
<organism evidence="7 8">
    <name type="scientific">Sphaerosporella brunnea</name>
    <dbReference type="NCBI Taxonomy" id="1250544"/>
    <lineage>
        <taxon>Eukaryota</taxon>
        <taxon>Fungi</taxon>
        <taxon>Dikarya</taxon>
        <taxon>Ascomycota</taxon>
        <taxon>Pezizomycotina</taxon>
        <taxon>Pezizomycetes</taxon>
        <taxon>Pezizales</taxon>
        <taxon>Pyronemataceae</taxon>
        <taxon>Sphaerosporella</taxon>
    </lineage>
</organism>
<feature type="compositionally biased region" description="Pro residues" evidence="6">
    <location>
        <begin position="645"/>
        <end position="658"/>
    </location>
</feature>
<dbReference type="Proteomes" id="UP000326924">
    <property type="component" value="Unassembled WGS sequence"/>
</dbReference>
<dbReference type="PANTHER" id="PTHR10019">
    <property type="entry name" value="SNF5"/>
    <property type="match status" value="1"/>
</dbReference>
<feature type="compositionally biased region" description="Low complexity" evidence="6">
    <location>
        <begin position="35"/>
        <end position="54"/>
    </location>
</feature>
<dbReference type="AlphaFoldDB" id="A0A5J5EMD1"/>
<feature type="compositionally biased region" description="Low complexity" evidence="6">
    <location>
        <begin position="553"/>
        <end position="564"/>
    </location>
</feature>
<evidence type="ECO:0008006" key="9">
    <source>
        <dbReference type="Google" id="ProtNLM"/>
    </source>
</evidence>
<keyword evidence="5" id="KW-0539">Nucleus</keyword>
<feature type="compositionally biased region" description="Polar residues" evidence="6">
    <location>
        <begin position="523"/>
        <end position="535"/>
    </location>
</feature>